<sequence length="307" mass="34196">MVVGFWGVEVKAGVPLRVKADKENGVKISQATLSEVENKGGNESIHLVLNVNDQKFVIGTLIPEEISQIFYDLFLDRDFELSHNGKNESIYFCGYRPTSFVESDDDTDSDIGELPLIFKENGEPEQTEEKPILTTEKAAAKSKVTIVKPKKDDESESQEEKPNLTTEKATARSKVTIVKPKKGDNTNEDDEEDSDEDDESESQEEKPNLTTEKATARSKVTIVKPKKGDNTNGDSDEDSDKDSDEDDESESQEEKPNLTTEKAAARSKVTIVEPKKGDNTNEDDDEDSDEYSDDEAKSQEEVCSFLH</sequence>
<feature type="compositionally biased region" description="Acidic residues" evidence="1">
    <location>
        <begin position="280"/>
        <end position="293"/>
    </location>
</feature>
<evidence type="ECO:0000313" key="4">
    <source>
        <dbReference type="Proteomes" id="UP000554482"/>
    </source>
</evidence>
<dbReference type="EMBL" id="JABWDY010017492">
    <property type="protein sequence ID" value="KAF5195308.1"/>
    <property type="molecule type" value="Genomic_DNA"/>
</dbReference>
<feature type="compositionally biased region" description="Basic and acidic residues" evidence="1">
    <location>
        <begin position="149"/>
        <end position="162"/>
    </location>
</feature>
<name>A0A7J6WEM0_THATH</name>
<feature type="compositionally biased region" description="Acidic residues" evidence="1">
    <location>
        <begin position="234"/>
        <end position="251"/>
    </location>
</feature>
<dbReference type="Pfam" id="PF17800">
    <property type="entry name" value="NPL"/>
    <property type="match status" value="1"/>
</dbReference>
<reference evidence="3 4" key="1">
    <citation type="submission" date="2020-06" db="EMBL/GenBank/DDBJ databases">
        <title>Transcriptomic and genomic resources for Thalictrum thalictroides and T. hernandezii: Facilitating candidate gene discovery in an emerging model plant lineage.</title>
        <authorList>
            <person name="Arias T."/>
            <person name="Riano-Pachon D.M."/>
            <person name="Di Stilio V.S."/>
        </authorList>
    </citation>
    <scope>NUCLEOTIDE SEQUENCE [LARGE SCALE GENOMIC DNA]</scope>
    <source>
        <strain evidence="4">cv. WT478/WT964</strain>
        <tissue evidence="3">Leaves</tissue>
    </source>
</reference>
<organism evidence="3 4">
    <name type="scientific">Thalictrum thalictroides</name>
    <name type="common">Rue-anemone</name>
    <name type="synonym">Anemone thalictroides</name>
    <dbReference type="NCBI Taxonomy" id="46969"/>
    <lineage>
        <taxon>Eukaryota</taxon>
        <taxon>Viridiplantae</taxon>
        <taxon>Streptophyta</taxon>
        <taxon>Embryophyta</taxon>
        <taxon>Tracheophyta</taxon>
        <taxon>Spermatophyta</taxon>
        <taxon>Magnoliopsida</taxon>
        <taxon>Ranunculales</taxon>
        <taxon>Ranunculaceae</taxon>
        <taxon>Thalictroideae</taxon>
        <taxon>Thalictrum</taxon>
    </lineage>
</organism>
<feature type="region of interest" description="Disordered" evidence="1">
    <location>
        <begin position="102"/>
        <end position="307"/>
    </location>
</feature>
<dbReference type="Gene3D" id="2.60.120.340">
    <property type="entry name" value="Nucleoplasmin core domain"/>
    <property type="match status" value="1"/>
</dbReference>
<feature type="compositionally biased region" description="Acidic residues" evidence="1">
    <location>
        <begin position="186"/>
        <end position="202"/>
    </location>
</feature>
<dbReference type="AlphaFoldDB" id="A0A7J6WEM0"/>
<feature type="domain" description="Nucleoplasmin-like" evidence="2">
    <location>
        <begin position="5"/>
        <end position="95"/>
    </location>
</feature>
<evidence type="ECO:0000259" key="2">
    <source>
        <dbReference type="Pfam" id="PF17800"/>
    </source>
</evidence>
<accession>A0A7J6WEM0</accession>
<evidence type="ECO:0000313" key="3">
    <source>
        <dbReference type="EMBL" id="KAF5195308.1"/>
    </source>
</evidence>
<proteinExistence type="predicted"/>
<evidence type="ECO:0000256" key="1">
    <source>
        <dbReference type="SAM" id="MobiDB-lite"/>
    </source>
</evidence>
<dbReference type="OrthoDB" id="2019803at2759"/>
<gene>
    <name evidence="3" type="ORF">FRX31_015105</name>
</gene>
<dbReference type="InterPro" id="IPR041232">
    <property type="entry name" value="NPL"/>
</dbReference>
<comment type="caution">
    <text evidence="3">The sequence shown here is derived from an EMBL/GenBank/DDBJ whole genome shotgun (WGS) entry which is preliminary data.</text>
</comment>
<dbReference type="Proteomes" id="UP000554482">
    <property type="component" value="Unassembled WGS sequence"/>
</dbReference>
<protein>
    <submittedName>
        <fullName evidence="3">Histone deacetylase hdt1</fullName>
    </submittedName>
</protein>
<keyword evidence="4" id="KW-1185">Reference proteome</keyword>
<feature type="compositionally biased region" description="Acidic residues" evidence="1">
    <location>
        <begin position="102"/>
        <end position="111"/>
    </location>
</feature>